<organism evidence="1 2">
    <name type="scientific">Pedobacter frigiditerrae</name>
    <dbReference type="NCBI Taxonomy" id="2530452"/>
    <lineage>
        <taxon>Bacteria</taxon>
        <taxon>Pseudomonadati</taxon>
        <taxon>Bacteroidota</taxon>
        <taxon>Sphingobacteriia</taxon>
        <taxon>Sphingobacteriales</taxon>
        <taxon>Sphingobacteriaceae</taxon>
        <taxon>Pedobacter</taxon>
    </lineage>
</organism>
<dbReference type="AlphaFoldDB" id="A0A4R0MXX7"/>
<proteinExistence type="predicted"/>
<gene>
    <name evidence="1" type="ORF">EZ428_08310</name>
</gene>
<dbReference type="EMBL" id="SJSK01000002">
    <property type="protein sequence ID" value="TCC91747.1"/>
    <property type="molecule type" value="Genomic_DNA"/>
</dbReference>
<dbReference type="OrthoDB" id="3034330at2"/>
<evidence type="ECO:0000313" key="2">
    <source>
        <dbReference type="Proteomes" id="UP000292884"/>
    </source>
</evidence>
<dbReference type="RefSeq" id="WP_131552686.1">
    <property type="nucleotide sequence ID" value="NZ_SJSK01000002.1"/>
</dbReference>
<accession>A0A4R0MXX7</accession>
<dbReference type="Proteomes" id="UP000292884">
    <property type="component" value="Unassembled WGS sequence"/>
</dbReference>
<keyword evidence="2" id="KW-1185">Reference proteome</keyword>
<dbReference type="InterPro" id="IPR046230">
    <property type="entry name" value="DUF6263"/>
</dbReference>
<dbReference type="Pfam" id="PF19777">
    <property type="entry name" value="DUF6263"/>
    <property type="match status" value="1"/>
</dbReference>
<sequence length="304" mass="33752">MKNIITCCIALLLTTASYAQKQKIELSLVKGQTYNQRLASDMTMIQNMQGQDLNIKIGINALMSYKVLDQLDTVYIISCKYESLSMKMEMPNNTMSVDSENPKEGDLLSKMMAGMKKNTFTMKMTKKGRIVEVKGIEKLFEGLSEATELPAAQLAQLKAQLSQSYGEEAFKANMEMSMAVYPKIAVNVGEKWITKGKLKSGMTADIETTYTLKDVTSDYYLITGISKITTTGKDVNVNNGMKMIYHITGDMTSNIKISKITGWMANAVIQQHIKGHTEIPPTAQLPDGLSLPMDMSNKMTLSEQ</sequence>
<name>A0A4R0MXX7_9SPHI</name>
<comment type="caution">
    <text evidence="1">The sequence shown here is derived from an EMBL/GenBank/DDBJ whole genome shotgun (WGS) entry which is preliminary data.</text>
</comment>
<protein>
    <submittedName>
        <fullName evidence="1">Uncharacterized protein</fullName>
    </submittedName>
</protein>
<evidence type="ECO:0000313" key="1">
    <source>
        <dbReference type="EMBL" id="TCC91747.1"/>
    </source>
</evidence>
<reference evidence="1 2" key="1">
    <citation type="submission" date="2019-02" db="EMBL/GenBank/DDBJ databases">
        <title>Pedobacter sp. RP-1-13 sp. nov., isolated from Arctic soil.</title>
        <authorList>
            <person name="Dahal R.H."/>
        </authorList>
    </citation>
    <scope>NUCLEOTIDE SEQUENCE [LARGE SCALE GENOMIC DNA]</scope>
    <source>
        <strain evidence="1 2">RP-1-13</strain>
    </source>
</reference>